<keyword evidence="1" id="KW-1133">Transmembrane helix</keyword>
<protein>
    <submittedName>
        <fullName evidence="2">Uncharacterized protein</fullName>
    </submittedName>
</protein>
<feature type="transmembrane region" description="Helical" evidence="1">
    <location>
        <begin position="20"/>
        <end position="38"/>
    </location>
</feature>
<dbReference type="AlphaFoldDB" id="F5RCH5"/>
<comment type="caution">
    <text evidence="2">The sequence shown here is derived from an EMBL/GenBank/DDBJ whole genome shotgun (WGS) entry which is preliminary data.</text>
</comment>
<gene>
    <name evidence="2" type="ORF">METUNv1_01979</name>
</gene>
<keyword evidence="1" id="KW-0812">Transmembrane</keyword>
<evidence type="ECO:0000256" key="1">
    <source>
        <dbReference type="SAM" id="Phobius"/>
    </source>
</evidence>
<organism evidence="2 3">
    <name type="scientific">Methyloversatilis universalis (strain ATCC BAA-1314 / DSM 25237 / JCM 13912 / CCUG 52030 / FAM5)</name>
    <dbReference type="NCBI Taxonomy" id="1000565"/>
    <lineage>
        <taxon>Bacteria</taxon>
        <taxon>Pseudomonadati</taxon>
        <taxon>Pseudomonadota</taxon>
        <taxon>Betaproteobacteria</taxon>
        <taxon>Nitrosomonadales</taxon>
        <taxon>Sterolibacteriaceae</taxon>
        <taxon>Methyloversatilis</taxon>
    </lineage>
</organism>
<dbReference type="Pfam" id="PF19588">
    <property type="entry name" value="SxtJ"/>
    <property type="match status" value="1"/>
</dbReference>
<dbReference type="eggNOG" id="ENOG5032YWP">
    <property type="taxonomic scope" value="Bacteria"/>
</dbReference>
<evidence type="ECO:0000313" key="3">
    <source>
        <dbReference type="Proteomes" id="UP000005019"/>
    </source>
</evidence>
<dbReference type="Proteomes" id="UP000005019">
    <property type="component" value="Unassembled WGS sequence"/>
</dbReference>
<accession>F5RCH5</accession>
<reference evidence="2 3" key="1">
    <citation type="journal article" date="2011" name="J. Bacteriol.">
        <title>Genome sequence of Methyloversatilis universalis FAM5T, a methylotrophic representative of the order Rhodocyclales.</title>
        <authorList>
            <person name="Kittichotirat W."/>
            <person name="Good N.M."/>
            <person name="Hall R."/>
            <person name="Bringel F."/>
            <person name="Lajus A."/>
            <person name="Medigue C."/>
            <person name="Smalley N.E."/>
            <person name="Beck D."/>
            <person name="Bumgarner R."/>
            <person name="Vuilleumier S."/>
            <person name="Kalyuzhnaya M.G."/>
        </authorList>
    </citation>
    <scope>NUCLEOTIDE SEQUENCE [LARGE SCALE GENOMIC DNA]</scope>
    <source>
        <strain evidence="3">ATCC BAA-1314 / JCM 13912 / FAM5</strain>
    </source>
</reference>
<dbReference type="EMBL" id="AFHG01000048">
    <property type="protein sequence ID" value="EGK71755.1"/>
    <property type="molecule type" value="Genomic_DNA"/>
</dbReference>
<proteinExistence type="predicted"/>
<evidence type="ECO:0000313" key="2">
    <source>
        <dbReference type="EMBL" id="EGK71755.1"/>
    </source>
</evidence>
<keyword evidence="1" id="KW-0472">Membrane</keyword>
<feature type="transmembrane region" description="Helical" evidence="1">
    <location>
        <begin position="58"/>
        <end position="81"/>
    </location>
</feature>
<name>F5RCH5_METUF</name>
<sequence length="115" mass="12722">MVFAGLAGYAVYKGWQREAAIAWGAASALTAAVTLFAPRLLAPFNRAWYLLGELLGRIVSPIVMGVIFFGLITPVALFGRLRGRDELRMRRRTVSSHWIDRDPPGPAADSFKNQF</sequence>
<dbReference type="STRING" id="1000565.METUNv1_01979"/>
<keyword evidence="3" id="KW-1185">Reference proteome</keyword>
<dbReference type="InterPro" id="IPR045781">
    <property type="entry name" value="SxtJ"/>
</dbReference>